<evidence type="ECO:0000256" key="1">
    <source>
        <dbReference type="SAM" id="MobiDB-lite"/>
    </source>
</evidence>
<dbReference type="Proteomes" id="UP001430953">
    <property type="component" value="Unassembled WGS sequence"/>
</dbReference>
<sequence length="144" mass="16054">MSDIPGSHRAEVKCLYACNEPYTLPMRPQLDRISVVEHLLGRRDVNQELGTCRLLPSSRRKPNLQRRPRPFQRSTSFQRYEDLRLPSGSHPEVSPAAWTVDSRGAGEYANVVHERIPGTRARTAKGRLAKSLNLSSMCAGGDGS</sequence>
<proteinExistence type="predicted"/>
<accession>A0AAW2H3B8</accession>
<evidence type="ECO:0000313" key="2">
    <source>
        <dbReference type="EMBL" id="KAL0134077.1"/>
    </source>
</evidence>
<reference evidence="2 3" key="1">
    <citation type="submission" date="2023-03" db="EMBL/GenBank/DDBJ databases">
        <title>High recombination rates correlate with genetic variation in Cardiocondyla obscurior ants.</title>
        <authorList>
            <person name="Errbii M."/>
        </authorList>
    </citation>
    <scope>NUCLEOTIDE SEQUENCE [LARGE SCALE GENOMIC DNA]</scope>
    <source>
        <strain evidence="2">Alpha-2009</strain>
        <tissue evidence="2">Whole body</tissue>
    </source>
</reference>
<gene>
    <name evidence="2" type="ORF">PUN28_001149</name>
</gene>
<organism evidence="2 3">
    <name type="scientific">Cardiocondyla obscurior</name>
    <dbReference type="NCBI Taxonomy" id="286306"/>
    <lineage>
        <taxon>Eukaryota</taxon>
        <taxon>Metazoa</taxon>
        <taxon>Ecdysozoa</taxon>
        <taxon>Arthropoda</taxon>
        <taxon>Hexapoda</taxon>
        <taxon>Insecta</taxon>
        <taxon>Pterygota</taxon>
        <taxon>Neoptera</taxon>
        <taxon>Endopterygota</taxon>
        <taxon>Hymenoptera</taxon>
        <taxon>Apocrita</taxon>
        <taxon>Aculeata</taxon>
        <taxon>Formicoidea</taxon>
        <taxon>Formicidae</taxon>
        <taxon>Myrmicinae</taxon>
        <taxon>Cardiocondyla</taxon>
    </lineage>
</organism>
<feature type="compositionally biased region" description="Basic residues" evidence="1">
    <location>
        <begin position="58"/>
        <end position="70"/>
    </location>
</feature>
<protein>
    <submittedName>
        <fullName evidence="2">Uncharacterized protein</fullName>
    </submittedName>
</protein>
<keyword evidence="3" id="KW-1185">Reference proteome</keyword>
<name>A0AAW2H3B8_9HYME</name>
<dbReference type="EMBL" id="JADYXP020000001">
    <property type="protein sequence ID" value="KAL0134077.1"/>
    <property type="molecule type" value="Genomic_DNA"/>
</dbReference>
<comment type="caution">
    <text evidence="2">The sequence shown here is derived from an EMBL/GenBank/DDBJ whole genome shotgun (WGS) entry which is preliminary data.</text>
</comment>
<dbReference type="AlphaFoldDB" id="A0AAW2H3B8"/>
<evidence type="ECO:0000313" key="3">
    <source>
        <dbReference type="Proteomes" id="UP001430953"/>
    </source>
</evidence>
<feature type="region of interest" description="Disordered" evidence="1">
    <location>
        <begin position="58"/>
        <end position="96"/>
    </location>
</feature>